<evidence type="ECO:0000259" key="1">
    <source>
        <dbReference type="SMART" id="SM00842"/>
    </source>
</evidence>
<evidence type="ECO:0000313" key="2">
    <source>
        <dbReference type="EMBL" id="KPK63474.1"/>
    </source>
</evidence>
<protein>
    <recommendedName>
        <fullName evidence="1">SHS2 domain-containing protein</fullName>
    </recommendedName>
</protein>
<dbReference type="NCBIfam" id="TIGR01175">
    <property type="entry name" value="pilM"/>
    <property type="match status" value="1"/>
</dbReference>
<gene>
    <name evidence="2" type="ORF">AMJ83_06770</name>
</gene>
<dbReference type="InterPro" id="IPR050696">
    <property type="entry name" value="FtsA/MreB"/>
</dbReference>
<dbReference type="GO" id="GO:0051301">
    <property type="term" value="P:cell division"/>
    <property type="evidence" value="ECO:0007669"/>
    <property type="project" value="InterPro"/>
</dbReference>
<comment type="caution">
    <text evidence="2">The sequence shown here is derived from an EMBL/GenBank/DDBJ whole genome shotgun (WGS) entry which is preliminary data.</text>
</comment>
<accession>A0A0S8FTN1</accession>
<dbReference type="Pfam" id="PF11104">
    <property type="entry name" value="PilM_2"/>
    <property type="match status" value="1"/>
</dbReference>
<feature type="domain" description="SHS2" evidence="1">
    <location>
        <begin position="8"/>
        <end position="172"/>
    </location>
</feature>
<evidence type="ECO:0000313" key="3">
    <source>
        <dbReference type="Proteomes" id="UP000051373"/>
    </source>
</evidence>
<dbReference type="InterPro" id="IPR003494">
    <property type="entry name" value="SHS2_FtsA"/>
</dbReference>
<sequence length="347" mass="38005">MFGRKKKVLGLDIGSSQTKIVELSAGKNKKLLNFGISKVLPDAIVEGEIIDREAVLDSIRTLIETKGFSTKDVVLGIAGRDVIIKRITMDRMSEADTREQIKWEAEQYVPFDINEVTLDFDVVNPNFGENQQEVILVAAKNELINNLTSLLKDLNLTPIIIDTTAFSIQHAYEHNYETVPDEIICLIHIGAGMTVINVVKGGSSLSARDVYYGVNAYISKLQKEVGFNYEDAANAAKGTVPVGVSQDSIQGVFESFVSDLGTHIERSLQFLSTVTGEEKVGRMYLSGGGSSVPNLLDYLKRRFGIPIEILNPLKNIVYDPNIFVPMGADVTGPILAQAVGLALRGER</sequence>
<dbReference type="AlphaFoldDB" id="A0A0S8FTN1"/>
<reference evidence="2 3" key="1">
    <citation type="journal article" date="2015" name="Microbiome">
        <title>Genomic resolution of linkages in carbon, nitrogen, and sulfur cycling among widespread estuary sediment bacteria.</title>
        <authorList>
            <person name="Baker B.J."/>
            <person name="Lazar C.S."/>
            <person name="Teske A.P."/>
            <person name="Dick G.J."/>
        </authorList>
    </citation>
    <scope>NUCLEOTIDE SEQUENCE [LARGE SCALE GENOMIC DNA]</scope>
    <source>
        <strain evidence="2">SM23_42</strain>
    </source>
</reference>
<dbReference type="SUPFAM" id="SSF53067">
    <property type="entry name" value="Actin-like ATPase domain"/>
    <property type="match status" value="1"/>
</dbReference>
<dbReference type="Gene3D" id="3.30.1490.300">
    <property type="match status" value="1"/>
</dbReference>
<dbReference type="PANTHER" id="PTHR32432:SF3">
    <property type="entry name" value="ETHANOLAMINE UTILIZATION PROTEIN EUTJ"/>
    <property type="match status" value="1"/>
</dbReference>
<dbReference type="SMART" id="SM00842">
    <property type="entry name" value="FtsA"/>
    <property type="match status" value="1"/>
</dbReference>
<dbReference type="PIRSF" id="PIRSF019169">
    <property type="entry name" value="PilM"/>
    <property type="match status" value="1"/>
</dbReference>
<dbReference type="InterPro" id="IPR043129">
    <property type="entry name" value="ATPase_NBD"/>
</dbReference>
<dbReference type="STRING" id="1703779.AMJ83_06770"/>
<organism evidence="2 3">
    <name type="scientific">candidate division WOR_3 bacterium SM23_42</name>
    <dbReference type="NCBI Taxonomy" id="1703779"/>
    <lineage>
        <taxon>Bacteria</taxon>
        <taxon>Bacteria division WOR-3</taxon>
    </lineage>
</organism>
<dbReference type="Gene3D" id="3.30.420.40">
    <property type="match status" value="2"/>
</dbReference>
<dbReference type="EMBL" id="LJUJ01000012">
    <property type="protein sequence ID" value="KPK63474.1"/>
    <property type="molecule type" value="Genomic_DNA"/>
</dbReference>
<dbReference type="CDD" id="cd24049">
    <property type="entry name" value="ASKHA_NBD_PilM"/>
    <property type="match status" value="1"/>
</dbReference>
<dbReference type="InterPro" id="IPR005883">
    <property type="entry name" value="PilM"/>
</dbReference>
<dbReference type="PANTHER" id="PTHR32432">
    <property type="entry name" value="CELL DIVISION PROTEIN FTSA-RELATED"/>
    <property type="match status" value="1"/>
</dbReference>
<name>A0A0S8FTN1_UNCW3</name>
<proteinExistence type="predicted"/>
<dbReference type="Proteomes" id="UP000051373">
    <property type="component" value="Unassembled WGS sequence"/>
</dbReference>